<evidence type="ECO:0000313" key="1">
    <source>
        <dbReference type="EMBL" id="MFC5431822.1"/>
    </source>
</evidence>
<sequence>MLSHKIVSQDEWLAARKALLAEEKAFTHARDALAAKREALPWVRVEKLYTFDTPQGLRTLADLFGPRSQLIVYHFMLGPDWEEGCVGCSFLSDHVDGMLPHLEHHDVSYVAVSRAPLAKIEAFKKRMGWRFPWVSSNGSDFNFDYHVSFSESDKARGKALYNFEEQDYTSDELPGVSAFYRDEAGNVYHTYSAYARGVEMLLGTYVLLEFAPKGRNEEHDMRDWVRHHDRYESGAQAAGRAHEQKTQGEA</sequence>
<keyword evidence="2" id="KW-1185">Reference proteome</keyword>
<name>A0ABW0JF49_9BURK</name>
<dbReference type="EMBL" id="JBHSMP010000041">
    <property type="protein sequence ID" value="MFC5431822.1"/>
    <property type="molecule type" value="Genomic_DNA"/>
</dbReference>
<dbReference type="InterPro" id="IPR010296">
    <property type="entry name" value="DUF899_thioredox"/>
</dbReference>
<evidence type="ECO:0000313" key="2">
    <source>
        <dbReference type="Proteomes" id="UP001596103"/>
    </source>
</evidence>
<accession>A0ABW0JF49</accession>
<gene>
    <name evidence="1" type="ORF">ACFPTO_23950</name>
</gene>
<organism evidence="1 2">
    <name type="scientific">Paraburkholderia denitrificans</name>
    <dbReference type="NCBI Taxonomy" id="694025"/>
    <lineage>
        <taxon>Bacteria</taxon>
        <taxon>Pseudomonadati</taxon>
        <taxon>Pseudomonadota</taxon>
        <taxon>Betaproteobacteria</taxon>
        <taxon>Burkholderiales</taxon>
        <taxon>Burkholderiaceae</taxon>
        <taxon>Paraburkholderia</taxon>
    </lineage>
</organism>
<dbReference type="InterPro" id="IPR036249">
    <property type="entry name" value="Thioredoxin-like_sf"/>
</dbReference>
<reference evidence="2" key="1">
    <citation type="journal article" date="2019" name="Int. J. Syst. Evol. Microbiol.">
        <title>The Global Catalogue of Microorganisms (GCM) 10K type strain sequencing project: providing services to taxonomists for standard genome sequencing and annotation.</title>
        <authorList>
            <consortium name="The Broad Institute Genomics Platform"/>
            <consortium name="The Broad Institute Genome Sequencing Center for Infectious Disease"/>
            <person name="Wu L."/>
            <person name="Ma J."/>
        </authorList>
    </citation>
    <scope>NUCLEOTIDE SEQUENCE [LARGE SCALE GENOMIC DNA]</scope>
    <source>
        <strain evidence="2">CCUG 56042</strain>
    </source>
</reference>
<dbReference type="SUPFAM" id="SSF52833">
    <property type="entry name" value="Thioredoxin-like"/>
    <property type="match status" value="1"/>
</dbReference>
<dbReference type="Proteomes" id="UP001596103">
    <property type="component" value="Unassembled WGS sequence"/>
</dbReference>
<protein>
    <submittedName>
        <fullName evidence="1">DUF899 domain-containing protein</fullName>
    </submittedName>
</protein>
<dbReference type="RefSeq" id="WP_377715378.1">
    <property type="nucleotide sequence ID" value="NZ_JBHSMP010000041.1"/>
</dbReference>
<comment type="caution">
    <text evidence="1">The sequence shown here is derived from an EMBL/GenBank/DDBJ whole genome shotgun (WGS) entry which is preliminary data.</text>
</comment>
<proteinExistence type="predicted"/>
<dbReference type="Pfam" id="PF05988">
    <property type="entry name" value="DUF899"/>
    <property type="match status" value="1"/>
</dbReference>